<dbReference type="PROSITE" id="PS50222">
    <property type="entry name" value="EF_HAND_2"/>
    <property type="match status" value="1"/>
</dbReference>
<gene>
    <name evidence="3" type="ORF">COCON_G00001430</name>
</gene>
<evidence type="ECO:0000313" key="4">
    <source>
        <dbReference type="Proteomes" id="UP001152803"/>
    </source>
</evidence>
<evidence type="ECO:0000259" key="2">
    <source>
        <dbReference type="PROSITE" id="PS50222"/>
    </source>
</evidence>
<dbReference type="GO" id="GO:0005509">
    <property type="term" value="F:calcium ion binding"/>
    <property type="evidence" value="ECO:0007669"/>
    <property type="project" value="InterPro"/>
</dbReference>
<dbReference type="Proteomes" id="UP001152803">
    <property type="component" value="Unassembled WGS sequence"/>
</dbReference>
<dbReference type="GO" id="GO:0005789">
    <property type="term" value="C:endoplasmic reticulum membrane"/>
    <property type="evidence" value="ECO:0007669"/>
    <property type="project" value="TreeGrafter"/>
</dbReference>
<dbReference type="PANTHER" id="PTHR16213">
    <property type="entry name" value="SELENOPROTEIN N"/>
    <property type="match status" value="1"/>
</dbReference>
<feature type="non-terminal residue" evidence="3">
    <location>
        <position position="327"/>
    </location>
</feature>
<reference evidence="3" key="1">
    <citation type="journal article" date="2023" name="Science">
        <title>Genome structures resolve the early diversification of teleost fishes.</title>
        <authorList>
            <person name="Parey E."/>
            <person name="Louis A."/>
            <person name="Montfort J."/>
            <person name="Bouchez O."/>
            <person name="Roques C."/>
            <person name="Iampietro C."/>
            <person name="Lluch J."/>
            <person name="Castinel A."/>
            <person name="Donnadieu C."/>
            <person name="Desvignes T."/>
            <person name="Floi Bucao C."/>
            <person name="Jouanno E."/>
            <person name="Wen M."/>
            <person name="Mejri S."/>
            <person name="Dirks R."/>
            <person name="Jansen H."/>
            <person name="Henkel C."/>
            <person name="Chen W.J."/>
            <person name="Zahm M."/>
            <person name="Cabau C."/>
            <person name="Klopp C."/>
            <person name="Thompson A.W."/>
            <person name="Robinson-Rechavi M."/>
            <person name="Braasch I."/>
            <person name="Lecointre G."/>
            <person name="Bobe J."/>
            <person name="Postlethwait J.H."/>
            <person name="Berthelot C."/>
            <person name="Roest Crollius H."/>
            <person name="Guiguen Y."/>
        </authorList>
    </citation>
    <scope>NUCLEOTIDE SEQUENCE</scope>
    <source>
        <strain evidence="3">Concon-B</strain>
    </source>
</reference>
<organism evidence="3 4">
    <name type="scientific">Conger conger</name>
    <name type="common">Conger eel</name>
    <name type="synonym">Muraena conger</name>
    <dbReference type="NCBI Taxonomy" id="82655"/>
    <lineage>
        <taxon>Eukaryota</taxon>
        <taxon>Metazoa</taxon>
        <taxon>Chordata</taxon>
        <taxon>Craniata</taxon>
        <taxon>Vertebrata</taxon>
        <taxon>Euteleostomi</taxon>
        <taxon>Actinopterygii</taxon>
        <taxon>Neopterygii</taxon>
        <taxon>Teleostei</taxon>
        <taxon>Anguilliformes</taxon>
        <taxon>Congridae</taxon>
        <taxon>Conger</taxon>
    </lineage>
</organism>
<dbReference type="EMBL" id="JAFJMO010000001">
    <property type="protein sequence ID" value="KAJ8287484.1"/>
    <property type="molecule type" value="Genomic_DNA"/>
</dbReference>
<feature type="region of interest" description="Disordered" evidence="1">
    <location>
        <begin position="304"/>
        <end position="327"/>
    </location>
</feature>
<feature type="compositionally biased region" description="Pro residues" evidence="1">
    <location>
        <begin position="318"/>
        <end position="327"/>
    </location>
</feature>
<protein>
    <recommendedName>
        <fullName evidence="2">EF-hand domain-containing protein</fullName>
    </recommendedName>
</protein>
<dbReference type="GO" id="GO:0048741">
    <property type="term" value="P:skeletal muscle fiber development"/>
    <property type="evidence" value="ECO:0007669"/>
    <property type="project" value="TreeGrafter"/>
</dbReference>
<feature type="region of interest" description="Disordered" evidence="1">
    <location>
        <begin position="102"/>
        <end position="135"/>
    </location>
</feature>
<dbReference type="InterPro" id="IPR002048">
    <property type="entry name" value="EF_hand_dom"/>
</dbReference>
<proteinExistence type="predicted"/>
<sequence>RRKLKAHSPLWSWGRNGEEGCTRRHRQDGCGYKQTAVCRLVYTTGHKNEPLLRTDLNELNVSGVFFECVGGSVVWIGWVRCNGKEACPSLCGCTGGSSRGMAADVRKRGSPEKGALASDGEHVENAPGEDGLQSQGSARSRFCGLLPKLLIIAAVPIVAFAYKYYQDGQLLKRHESGLRTLGTEGLFLFSSLDTDHDLYLSPEEFKPIVEKLTGISPPAEFEEDAPQDPDGETLTVEARMQPLLLQTMTKSKDGFLGVTHRSLSGLRAWQSAAVPSSVFLAGQFRAFLPPGAAWRWGSPGGWCRASSTSSRGTSPTTATPPTPGARR</sequence>
<keyword evidence="4" id="KW-1185">Reference proteome</keyword>
<accession>A0A9Q1E1A5</accession>
<feature type="domain" description="EF-hand" evidence="2">
    <location>
        <begin position="188"/>
        <end position="215"/>
    </location>
</feature>
<comment type="caution">
    <text evidence="3">The sequence shown here is derived from an EMBL/GenBank/DDBJ whole genome shotgun (WGS) entry which is preliminary data.</text>
</comment>
<evidence type="ECO:0000256" key="1">
    <source>
        <dbReference type="SAM" id="MobiDB-lite"/>
    </source>
</evidence>
<evidence type="ECO:0000313" key="3">
    <source>
        <dbReference type="EMBL" id="KAJ8287484.1"/>
    </source>
</evidence>
<feature type="compositionally biased region" description="Low complexity" evidence="1">
    <location>
        <begin position="304"/>
        <end position="317"/>
    </location>
</feature>
<dbReference type="GO" id="GO:0055074">
    <property type="term" value="P:calcium ion homeostasis"/>
    <property type="evidence" value="ECO:0007669"/>
    <property type="project" value="TreeGrafter"/>
</dbReference>
<name>A0A9Q1E1A5_CONCO</name>
<dbReference type="AlphaFoldDB" id="A0A9Q1E1A5"/>
<dbReference type="PANTHER" id="PTHR16213:SF78">
    <property type="entry name" value="SELENOPROTEIN N"/>
    <property type="match status" value="1"/>
</dbReference>
<dbReference type="OrthoDB" id="10062435at2759"/>